<accession>A0ABN9LEV0</accession>
<dbReference type="PRINTS" id="PR00705">
    <property type="entry name" value="PAPAIN"/>
</dbReference>
<evidence type="ECO:0000256" key="5">
    <source>
        <dbReference type="ARBA" id="ARBA00023145"/>
    </source>
</evidence>
<dbReference type="InterPro" id="IPR039417">
    <property type="entry name" value="Peptidase_C1A_papain-like"/>
</dbReference>
<evidence type="ECO:0000259" key="8">
    <source>
        <dbReference type="SMART" id="SM00848"/>
    </source>
</evidence>
<keyword evidence="4" id="KW-0788">Thiol protease</keyword>
<dbReference type="InterPro" id="IPR025661">
    <property type="entry name" value="Pept_asp_AS"/>
</dbReference>
<dbReference type="InterPro" id="IPR013201">
    <property type="entry name" value="Prot_inhib_I29"/>
</dbReference>
<dbReference type="InterPro" id="IPR000668">
    <property type="entry name" value="Peptidase_C1A_C"/>
</dbReference>
<dbReference type="InterPro" id="IPR000169">
    <property type="entry name" value="Pept_cys_AS"/>
</dbReference>
<feature type="domain" description="Peptidase C1A papain C-terminal" evidence="7">
    <location>
        <begin position="144"/>
        <end position="357"/>
    </location>
</feature>
<name>A0ABN9LEV0_9NEOB</name>
<dbReference type="PROSITE" id="PS51257">
    <property type="entry name" value="PROKAR_LIPOPROTEIN"/>
    <property type="match status" value="1"/>
</dbReference>
<dbReference type="PANTHER" id="PTHR12411">
    <property type="entry name" value="CYSTEINE PROTEASE FAMILY C1-RELATED"/>
    <property type="match status" value="1"/>
</dbReference>
<dbReference type="Gene3D" id="1.10.287.2250">
    <property type="match status" value="1"/>
</dbReference>
<dbReference type="SUPFAM" id="SSF54001">
    <property type="entry name" value="Cysteine proteinases"/>
    <property type="match status" value="1"/>
</dbReference>
<proteinExistence type="inferred from homology"/>
<dbReference type="SMART" id="SM00848">
    <property type="entry name" value="Inhibitor_I29"/>
    <property type="match status" value="1"/>
</dbReference>
<keyword evidence="6" id="KW-1015">Disulfide bond</keyword>
<dbReference type="Proteomes" id="UP001176940">
    <property type="component" value="Unassembled WGS sequence"/>
</dbReference>
<dbReference type="CDD" id="cd02248">
    <property type="entry name" value="Peptidase_C1A"/>
    <property type="match status" value="1"/>
</dbReference>
<dbReference type="SMART" id="SM00645">
    <property type="entry name" value="Pept_C1"/>
    <property type="match status" value="1"/>
</dbReference>
<organism evidence="9 10">
    <name type="scientific">Ranitomeya imitator</name>
    <name type="common">mimic poison frog</name>
    <dbReference type="NCBI Taxonomy" id="111125"/>
    <lineage>
        <taxon>Eukaryota</taxon>
        <taxon>Metazoa</taxon>
        <taxon>Chordata</taxon>
        <taxon>Craniata</taxon>
        <taxon>Vertebrata</taxon>
        <taxon>Euteleostomi</taxon>
        <taxon>Amphibia</taxon>
        <taxon>Batrachia</taxon>
        <taxon>Anura</taxon>
        <taxon>Neobatrachia</taxon>
        <taxon>Hyloidea</taxon>
        <taxon>Dendrobatidae</taxon>
        <taxon>Dendrobatinae</taxon>
        <taxon>Ranitomeya</taxon>
    </lineage>
</organism>
<keyword evidence="3" id="KW-0378">Hydrolase</keyword>
<gene>
    <name evidence="9" type="ORF">RIMI_LOCUS8457995</name>
</gene>
<evidence type="ECO:0000256" key="1">
    <source>
        <dbReference type="ARBA" id="ARBA00008455"/>
    </source>
</evidence>
<dbReference type="Pfam" id="PF08246">
    <property type="entry name" value="Inhibitor_I29"/>
    <property type="match status" value="1"/>
</dbReference>
<keyword evidence="2" id="KW-0645">Protease</keyword>
<comment type="similarity">
    <text evidence="1">Belongs to the peptidase C1 family.</text>
</comment>
<dbReference type="InterPro" id="IPR013128">
    <property type="entry name" value="Peptidase_C1A"/>
</dbReference>
<dbReference type="Gene3D" id="3.90.70.10">
    <property type="entry name" value="Cysteine proteinases"/>
    <property type="match status" value="1"/>
</dbReference>
<evidence type="ECO:0000256" key="2">
    <source>
        <dbReference type="ARBA" id="ARBA00022670"/>
    </source>
</evidence>
<feature type="domain" description="Cathepsin propeptide inhibitor" evidence="8">
    <location>
        <begin position="37"/>
        <end position="92"/>
    </location>
</feature>
<dbReference type="PROSITE" id="PS00139">
    <property type="entry name" value="THIOL_PROTEASE_CYS"/>
    <property type="match status" value="1"/>
</dbReference>
<keyword evidence="10" id="KW-1185">Reference proteome</keyword>
<reference evidence="9" key="1">
    <citation type="submission" date="2023-07" db="EMBL/GenBank/DDBJ databases">
        <authorList>
            <person name="Stuckert A."/>
        </authorList>
    </citation>
    <scope>NUCLEOTIDE SEQUENCE</scope>
</reference>
<evidence type="ECO:0000256" key="4">
    <source>
        <dbReference type="ARBA" id="ARBA00022807"/>
    </source>
</evidence>
<sequence>MEGRSEMFGRMQAEKFLLVLCAVIACVFSSEFLDQEWKAWKAKHDKEYSNFRDEIFRRKAWEATWQKVQKHNQLADQGLSRYRMAMNKFADMQVLNPEATSAYLPEIYASEHTPEERSSRKCFLSNEKSQNYVPVQDFSRNLNIPETVDWRDSKCVGRVKNQGLCGSCWAFATVGVFETHHCIKTKELVEFSEQQLVDCDPGNSGCCGGLPEKAMAYITSRGVMQAKEYEYSEKQHQCLYKPDNAVNFNVSKYFLLPGEDNMALAVGFNGPIAVGIDASHDFQLYCNGIFEGDCSPYPNHAVIIVGYGTEHDQKSNEDIDYWIVRNSWGEDWGDKGYVKMRRNVNVCGIASHSSSVDLTR</sequence>
<dbReference type="InterPro" id="IPR038765">
    <property type="entry name" value="Papain-like_cys_pep_sf"/>
</dbReference>
<evidence type="ECO:0000259" key="7">
    <source>
        <dbReference type="SMART" id="SM00645"/>
    </source>
</evidence>
<dbReference type="EMBL" id="CAUEEQ010016769">
    <property type="protein sequence ID" value="CAJ0940295.1"/>
    <property type="molecule type" value="Genomic_DNA"/>
</dbReference>
<evidence type="ECO:0000256" key="3">
    <source>
        <dbReference type="ARBA" id="ARBA00022801"/>
    </source>
</evidence>
<keyword evidence="5" id="KW-0865">Zymogen</keyword>
<evidence type="ECO:0000256" key="6">
    <source>
        <dbReference type="ARBA" id="ARBA00023157"/>
    </source>
</evidence>
<protein>
    <submittedName>
        <fullName evidence="9">Uncharacterized protein</fullName>
    </submittedName>
</protein>
<evidence type="ECO:0000313" key="10">
    <source>
        <dbReference type="Proteomes" id="UP001176940"/>
    </source>
</evidence>
<dbReference type="PROSITE" id="PS00640">
    <property type="entry name" value="THIOL_PROTEASE_ASN"/>
    <property type="match status" value="1"/>
</dbReference>
<evidence type="ECO:0000313" key="9">
    <source>
        <dbReference type="EMBL" id="CAJ0940295.1"/>
    </source>
</evidence>
<comment type="caution">
    <text evidence="9">The sequence shown here is derived from an EMBL/GenBank/DDBJ whole genome shotgun (WGS) entry which is preliminary data.</text>
</comment>
<dbReference type="Pfam" id="PF00112">
    <property type="entry name" value="Peptidase_C1"/>
    <property type="match status" value="1"/>
</dbReference>